<dbReference type="InterPro" id="IPR036397">
    <property type="entry name" value="RNaseH_sf"/>
</dbReference>
<accession>A0A8X6TCT0</accession>
<evidence type="ECO:0000313" key="3">
    <source>
        <dbReference type="Proteomes" id="UP000887013"/>
    </source>
</evidence>
<dbReference type="Gene3D" id="1.10.340.70">
    <property type="match status" value="1"/>
</dbReference>
<dbReference type="OrthoDB" id="6417751at2759"/>
<protein>
    <submittedName>
        <fullName evidence="2">Retrovirus-related Pol polyprotein from transposon 412</fullName>
    </submittedName>
</protein>
<evidence type="ECO:0000259" key="1">
    <source>
        <dbReference type="Pfam" id="PF17921"/>
    </source>
</evidence>
<dbReference type="EMBL" id="BMAW01005521">
    <property type="protein sequence ID" value="GFS94594.1"/>
    <property type="molecule type" value="Genomic_DNA"/>
</dbReference>
<sequence>MFLKYLAMSVEKKYVLMYQKKIRFEVFCSLHNLSHPGIYETKRLFQGRFIWPSMLKDIIKWTRCFIVYQRSKIYRHTVIQIKPSASNSERFQHVHADLVAPLPPSDGFIYLLTCIDLYIRWQEALPLSNMSAETAAKSFIANWDPALEYLLS</sequence>
<dbReference type="Pfam" id="PF17921">
    <property type="entry name" value="Integrase_H2C2"/>
    <property type="match status" value="1"/>
</dbReference>
<keyword evidence="3" id="KW-1185">Reference proteome</keyword>
<dbReference type="GO" id="GO:0003676">
    <property type="term" value="F:nucleic acid binding"/>
    <property type="evidence" value="ECO:0007669"/>
    <property type="project" value="InterPro"/>
</dbReference>
<organism evidence="2 3">
    <name type="scientific">Nephila pilipes</name>
    <name type="common">Giant wood spider</name>
    <name type="synonym">Nephila maculata</name>
    <dbReference type="NCBI Taxonomy" id="299642"/>
    <lineage>
        <taxon>Eukaryota</taxon>
        <taxon>Metazoa</taxon>
        <taxon>Ecdysozoa</taxon>
        <taxon>Arthropoda</taxon>
        <taxon>Chelicerata</taxon>
        <taxon>Arachnida</taxon>
        <taxon>Araneae</taxon>
        <taxon>Araneomorphae</taxon>
        <taxon>Entelegynae</taxon>
        <taxon>Araneoidea</taxon>
        <taxon>Nephilidae</taxon>
        <taxon>Nephila</taxon>
    </lineage>
</organism>
<feature type="domain" description="Integrase zinc-binding" evidence="1">
    <location>
        <begin position="20"/>
        <end position="72"/>
    </location>
</feature>
<evidence type="ECO:0000313" key="2">
    <source>
        <dbReference type="EMBL" id="GFS94594.1"/>
    </source>
</evidence>
<proteinExistence type="predicted"/>
<dbReference type="SUPFAM" id="SSF53098">
    <property type="entry name" value="Ribonuclease H-like"/>
    <property type="match status" value="1"/>
</dbReference>
<dbReference type="InterPro" id="IPR012337">
    <property type="entry name" value="RNaseH-like_sf"/>
</dbReference>
<reference evidence="2" key="1">
    <citation type="submission" date="2020-08" db="EMBL/GenBank/DDBJ databases">
        <title>Multicomponent nature underlies the extraordinary mechanical properties of spider dragline silk.</title>
        <authorList>
            <person name="Kono N."/>
            <person name="Nakamura H."/>
            <person name="Mori M."/>
            <person name="Yoshida Y."/>
            <person name="Ohtoshi R."/>
            <person name="Malay A.D."/>
            <person name="Moran D.A.P."/>
            <person name="Tomita M."/>
            <person name="Numata K."/>
            <person name="Arakawa K."/>
        </authorList>
    </citation>
    <scope>NUCLEOTIDE SEQUENCE</scope>
</reference>
<dbReference type="InterPro" id="IPR052160">
    <property type="entry name" value="Gypsy_RT_Integrase-like"/>
</dbReference>
<dbReference type="PANTHER" id="PTHR47266">
    <property type="entry name" value="ENDONUCLEASE-RELATED"/>
    <property type="match status" value="1"/>
</dbReference>
<name>A0A8X6TCT0_NEPPI</name>
<dbReference type="Gene3D" id="3.30.420.10">
    <property type="entry name" value="Ribonuclease H-like superfamily/Ribonuclease H"/>
    <property type="match status" value="1"/>
</dbReference>
<gene>
    <name evidence="2" type="primary">POL_891</name>
    <name evidence="2" type="ORF">NPIL_572141</name>
</gene>
<dbReference type="Proteomes" id="UP000887013">
    <property type="component" value="Unassembled WGS sequence"/>
</dbReference>
<comment type="caution">
    <text evidence="2">The sequence shown here is derived from an EMBL/GenBank/DDBJ whole genome shotgun (WGS) entry which is preliminary data.</text>
</comment>
<dbReference type="AlphaFoldDB" id="A0A8X6TCT0"/>
<dbReference type="InterPro" id="IPR041588">
    <property type="entry name" value="Integrase_H2C2"/>
</dbReference>